<evidence type="ECO:0000256" key="4">
    <source>
        <dbReference type="ARBA" id="ARBA00022679"/>
    </source>
</evidence>
<feature type="transmembrane region" description="Helical" evidence="8">
    <location>
        <begin position="279"/>
        <end position="299"/>
    </location>
</feature>
<dbReference type="InterPro" id="IPR038731">
    <property type="entry name" value="RgtA/B/C-like"/>
</dbReference>
<feature type="domain" description="Glycosyltransferase RgtA/B/C/D-like" evidence="9">
    <location>
        <begin position="51"/>
        <end position="218"/>
    </location>
</feature>
<feature type="transmembrane region" description="Helical" evidence="8">
    <location>
        <begin position="108"/>
        <end position="128"/>
    </location>
</feature>
<comment type="subcellular location">
    <subcellularLocation>
        <location evidence="1">Cell membrane</location>
        <topology evidence="1">Multi-pass membrane protein</topology>
    </subcellularLocation>
</comment>
<keyword evidence="6 8" id="KW-1133">Transmembrane helix</keyword>
<evidence type="ECO:0000256" key="1">
    <source>
        <dbReference type="ARBA" id="ARBA00004651"/>
    </source>
</evidence>
<dbReference type="EMBL" id="JAFVMH010000006">
    <property type="protein sequence ID" value="MBO1325896.1"/>
    <property type="molecule type" value="Genomic_DNA"/>
</dbReference>
<dbReference type="PANTHER" id="PTHR33908">
    <property type="entry name" value="MANNOSYLTRANSFERASE YKCB-RELATED"/>
    <property type="match status" value="1"/>
</dbReference>
<sequence length="487" mass="52417">MRASSGGYGLWLVVLVGVTLGRLILAGFVPLAPDEAYYRIWALAPAAGYLDHPPMVALWMRLGLWLGGDTPVGLRLMGPVSAAIGSCLLVKAGAYWQRAEGAGAARNAGLRAAIMLNATLALGLGTLIMTPDTPLVFFMTVLVWSLSRLCADEAGWWWLVAGAALGLGFDSKYTALLPAAGVAVWLCVNRQGRRWLRTPWPWCAALVGTVCVSPVMWWNATHHWASFLKQGGRTADWQPGRMLTFLGELLGGQVGLASPLLFGFFAGGAIVLWRRRDGFSALLFWMILCPAVVFIQHALGARVQANWPVVVYPVLALAASPLVSRWWKSAIAVGVGMTALIVIQAVATPLRLAPHWDVTLRQLGGWRDFGQVVARAAPPGLPLMADEYGLAGELAFYAPARSVVAVEPRWSLFALPRPPCGQEGYLIRSHKRQGAPDPGVFEVMSDLSVSLARARHGVVAETYGMVHVRLRCDGGPLVPDAARLPAK</sequence>
<dbReference type="AlphaFoldDB" id="A0A939HP15"/>
<reference evidence="10" key="1">
    <citation type="submission" date="2021-03" db="EMBL/GenBank/DDBJ databases">
        <title>The complete genome sequence of Acetobacter sp. TBRC 12339.</title>
        <authorList>
            <person name="Charoenyingcharoen P."/>
            <person name="Yukphan P."/>
        </authorList>
    </citation>
    <scope>NUCLEOTIDE SEQUENCE</scope>
    <source>
        <strain evidence="10">TBRC 12339</strain>
    </source>
</reference>
<dbReference type="Proteomes" id="UP000664073">
    <property type="component" value="Unassembled WGS sequence"/>
</dbReference>
<feature type="transmembrane region" description="Helical" evidence="8">
    <location>
        <begin position="72"/>
        <end position="96"/>
    </location>
</feature>
<dbReference type="GO" id="GO:0009103">
    <property type="term" value="P:lipopolysaccharide biosynthetic process"/>
    <property type="evidence" value="ECO:0007669"/>
    <property type="project" value="UniProtKB-ARBA"/>
</dbReference>
<feature type="transmembrane region" description="Helical" evidence="8">
    <location>
        <begin position="250"/>
        <end position="272"/>
    </location>
</feature>
<dbReference type="InterPro" id="IPR050297">
    <property type="entry name" value="LipidA_mod_glycosyltrf_83"/>
</dbReference>
<dbReference type="Pfam" id="PF13231">
    <property type="entry name" value="PMT_2"/>
    <property type="match status" value="1"/>
</dbReference>
<evidence type="ECO:0000256" key="5">
    <source>
        <dbReference type="ARBA" id="ARBA00022692"/>
    </source>
</evidence>
<comment type="caution">
    <text evidence="10">The sequence shown here is derived from an EMBL/GenBank/DDBJ whole genome shotgun (WGS) entry which is preliminary data.</text>
</comment>
<keyword evidence="5 8" id="KW-0812">Transmembrane</keyword>
<evidence type="ECO:0000256" key="6">
    <source>
        <dbReference type="ARBA" id="ARBA00022989"/>
    </source>
</evidence>
<keyword evidence="7 8" id="KW-0472">Membrane</keyword>
<organism evidence="10 11">
    <name type="scientific">Acetobacter garciniae</name>
    <dbReference type="NCBI Taxonomy" id="2817435"/>
    <lineage>
        <taxon>Bacteria</taxon>
        <taxon>Pseudomonadati</taxon>
        <taxon>Pseudomonadota</taxon>
        <taxon>Alphaproteobacteria</taxon>
        <taxon>Acetobacterales</taxon>
        <taxon>Acetobacteraceae</taxon>
        <taxon>Acetobacter</taxon>
    </lineage>
</organism>
<dbReference type="GO" id="GO:0016763">
    <property type="term" value="F:pentosyltransferase activity"/>
    <property type="evidence" value="ECO:0007669"/>
    <property type="project" value="TreeGrafter"/>
</dbReference>
<dbReference type="PANTHER" id="PTHR33908:SF11">
    <property type="entry name" value="MEMBRANE PROTEIN"/>
    <property type="match status" value="1"/>
</dbReference>
<evidence type="ECO:0000256" key="2">
    <source>
        <dbReference type="ARBA" id="ARBA00022475"/>
    </source>
</evidence>
<protein>
    <submittedName>
        <fullName evidence="10">Glycosyltransferase family 39 protein</fullName>
    </submittedName>
</protein>
<feature type="transmembrane region" description="Helical" evidence="8">
    <location>
        <begin position="200"/>
        <end position="220"/>
    </location>
</feature>
<feature type="transmembrane region" description="Helical" evidence="8">
    <location>
        <begin position="330"/>
        <end position="352"/>
    </location>
</feature>
<dbReference type="GO" id="GO:0005886">
    <property type="term" value="C:plasma membrane"/>
    <property type="evidence" value="ECO:0007669"/>
    <property type="project" value="UniProtKB-SubCell"/>
</dbReference>
<evidence type="ECO:0000259" key="9">
    <source>
        <dbReference type="Pfam" id="PF13231"/>
    </source>
</evidence>
<proteinExistence type="predicted"/>
<keyword evidence="11" id="KW-1185">Reference proteome</keyword>
<evidence type="ECO:0000256" key="3">
    <source>
        <dbReference type="ARBA" id="ARBA00022676"/>
    </source>
</evidence>
<evidence type="ECO:0000313" key="10">
    <source>
        <dbReference type="EMBL" id="MBO1325896.1"/>
    </source>
</evidence>
<keyword evidence="2" id="KW-1003">Cell membrane</keyword>
<feature type="transmembrane region" description="Helical" evidence="8">
    <location>
        <begin position="171"/>
        <end position="188"/>
    </location>
</feature>
<keyword evidence="3" id="KW-0328">Glycosyltransferase</keyword>
<feature type="transmembrane region" description="Helical" evidence="8">
    <location>
        <begin position="305"/>
        <end position="323"/>
    </location>
</feature>
<evidence type="ECO:0000256" key="8">
    <source>
        <dbReference type="SAM" id="Phobius"/>
    </source>
</evidence>
<accession>A0A939HP15</accession>
<gene>
    <name evidence="10" type="ORF">J2D77_12100</name>
</gene>
<feature type="transmembrane region" description="Helical" evidence="8">
    <location>
        <begin position="7"/>
        <end position="28"/>
    </location>
</feature>
<name>A0A939HP15_9PROT</name>
<evidence type="ECO:0000256" key="7">
    <source>
        <dbReference type="ARBA" id="ARBA00023136"/>
    </source>
</evidence>
<evidence type="ECO:0000313" key="11">
    <source>
        <dbReference type="Proteomes" id="UP000664073"/>
    </source>
</evidence>
<keyword evidence="4" id="KW-0808">Transferase</keyword>